<organism evidence="13 14">
    <name type="scientific">Sanghuangporus baumii</name>
    <name type="common">Phellinus baumii</name>
    <dbReference type="NCBI Taxonomy" id="108892"/>
    <lineage>
        <taxon>Eukaryota</taxon>
        <taxon>Fungi</taxon>
        <taxon>Dikarya</taxon>
        <taxon>Basidiomycota</taxon>
        <taxon>Agaricomycotina</taxon>
        <taxon>Agaricomycetes</taxon>
        <taxon>Hymenochaetales</taxon>
        <taxon>Hymenochaetaceae</taxon>
        <taxon>Sanghuangporus</taxon>
    </lineage>
</organism>
<evidence type="ECO:0000313" key="13">
    <source>
        <dbReference type="EMBL" id="OCB85673.1"/>
    </source>
</evidence>
<dbReference type="InterPro" id="IPR004160">
    <property type="entry name" value="Transl_elong_EFTu/EF1A_C"/>
</dbReference>
<feature type="coiled-coil region" evidence="10">
    <location>
        <begin position="995"/>
        <end position="1029"/>
    </location>
</feature>
<dbReference type="NCBIfam" id="NF009373">
    <property type="entry name" value="PRK12736.1"/>
    <property type="match status" value="1"/>
</dbReference>
<protein>
    <recommendedName>
        <fullName evidence="9">Elongation factor Tu</fullName>
    </recommendedName>
</protein>
<feature type="compositionally biased region" description="Low complexity" evidence="11">
    <location>
        <begin position="1273"/>
        <end position="1287"/>
    </location>
</feature>
<dbReference type="GO" id="GO:0005525">
    <property type="term" value="F:GTP binding"/>
    <property type="evidence" value="ECO:0007669"/>
    <property type="project" value="UniProtKB-KW"/>
</dbReference>
<dbReference type="CDD" id="cd03697">
    <property type="entry name" value="EFTU_II"/>
    <property type="match status" value="1"/>
</dbReference>
<dbReference type="InterPro" id="IPR005225">
    <property type="entry name" value="Small_GTP-bd"/>
</dbReference>
<dbReference type="InterPro" id="IPR000237">
    <property type="entry name" value="GRIP_dom"/>
</dbReference>
<evidence type="ECO:0000256" key="9">
    <source>
        <dbReference type="RuleBase" id="RU004061"/>
    </source>
</evidence>
<dbReference type="SUPFAM" id="SSF50447">
    <property type="entry name" value="Translation proteins"/>
    <property type="match status" value="1"/>
</dbReference>
<dbReference type="PANTHER" id="PTHR43721:SF36">
    <property type="entry name" value="ELONGATION FACTOR TU, MITOCHONDRIAL"/>
    <property type="match status" value="1"/>
</dbReference>
<dbReference type="CDD" id="cd01884">
    <property type="entry name" value="EF_Tu"/>
    <property type="match status" value="1"/>
</dbReference>
<dbReference type="GO" id="GO:0003924">
    <property type="term" value="F:GTPase activity"/>
    <property type="evidence" value="ECO:0007669"/>
    <property type="project" value="InterPro"/>
</dbReference>
<evidence type="ECO:0000256" key="10">
    <source>
        <dbReference type="SAM" id="Coils"/>
    </source>
</evidence>
<evidence type="ECO:0000256" key="8">
    <source>
        <dbReference type="ARBA" id="ARBA00023134"/>
    </source>
</evidence>
<name>A0A9Q5HTF9_SANBA</name>
<feature type="compositionally biased region" description="Polar residues" evidence="11">
    <location>
        <begin position="562"/>
        <end position="577"/>
    </location>
</feature>
<feature type="compositionally biased region" description="Pro residues" evidence="11">
    <location>
        <begin position="608"/>
        <end position="620"/>
    </location>
</feature>
<dbReference type="NCBIfam" id="NF000766">
    <property type="entry name" value="PRK00049.1"/>
    <property type="match status" value="1"/>
</dbReference>
<dbReference type="NCBIfam" id="NF009372">
    <property type="entry name" value="PRK12735.1"/>
    <property type="match status" value="1"/>
</dbReference>
<feature type="region of interest" description="Disordered" evidence="11">
    <location>
        <begin position="492"/>
        <end position="535"/>
    </location>
</feature>
<dbReference type="InterPro" id="IPR009000">
    <property type="entry name" value="Transl_B-barrel_sf"/>
</dbReference>
<keyword evidence="14" id="KW-1185">Reference proteome</keyword>
<dbReference type="CDD" id="cd08829">
    <property type="entry name" value="SPFH_paraslipin"/>
    <property type="match status" value="1"/>
</dbReference>
<feature type="compositionally biased region" description="Basic and acidic residues" evidence="11">
    <location>
        <begin position="578"/>
        <end position="595"/>
    </location>
</feature>
<keyword evidence="7" id="KW-0496">Mitochondrion</keyword>
<feature type="compositionally biased region" description="Polar residues" evidence="11">
    <location>
        <begin position="507"/>
        <end position="535"/>
    </location>
</feature>
<evidence type="ECO:0000256" key="1">
    <source>
        <dbReference type="ARBA" id="ARBA00004173"/>
    </source>
</evidence>
<feature type="compositionally biased region" description="Basic and acidic residues" evidence="11">
    <location>
        <begin position="1211"/>
        <end position="1223"/>
    </location>
</feature>
<feature type="region of interest" description="Disordered" evidence="11">
    <location>
        <begin position="1202"/>
        <end position="1223"/>
    </location>
</feature>
<evidence type="ECO:0000313" key="14">
    <source>
        <dbReference type="Proteomes" id="UP000757232"/>
    </source>
</evidence>
<dbReference type="GO" id="GO:0070125">
    <property type="term" value="P:mitochondrial translational elongation"/>
    <property type="evidence" value="ECO:0007669"/>
    <property type="project" value="TreeGrafter"/>
</dbReference>
<dbReference type="SMART" id="SM00244">
    <property type="entry name" value="PHB"/>
    <property type="match status" value="1"/>
</dbReference>
<dbReference type="InterPro" id="IPR036013">
    <property type="entry name" value="Band_7/SPFH_dom_sf"/>
</dbReference>
<feature type="compositionally biased region" description="Polar residues" evidence="11">
    <location>
        <begin position="643"/>
        <end position="653"/>
    </location>
</feature>
<dbReference type="Gene3D" id="2.40.30.10">
    <property type="entry name" value="Translation factors"/>
    <property type="match status" value="2"/>
</dbReference>
<dbReference type="GO" id="GO:0003746">
    <property type="term" value="F:translation elongation factor activity"/>
    <property type="evidence" value="ECO:0007669"/>
    <property type="project" value="UniProtKB-KW"/>
</dbReference>
<feature type="domain" description="Tr-type G" evidence="12">
    <location>
        <begin position="81"/>
        <end position="277"/>
    </location>
</feature>
<dbReference type="InterPro" id="IPR031157">
    <property type="entry name" value="G_TR_CS"/>
</dbReference>
<dbReference type="InterPro" id="IPR041709">
    <property type="entry name" value="EF-Tu_GTP-bd"/>
</dbReference>
<feature type="compositionally biased region" description="Polar residues" evidence="11">
    <location>
        <begin position="492"/>
        <end position="501"/>
    </location>
</feature>
<comment type="subcellular location">
    <subcellularLocation>
        <location evidence="1">Mitochondrion</location>
    </subcellularLocation>
</comment>
<dbReference type="SUPFAM" id="SSF117892">
    <property type="entry name" value="Band 7/SPFH domain"/>
    <property type="match status" value="1"/>
</dbReference>
<comment type="caution">
    <text evidence="13">The sequence shown here is derived from an EMBL/GenBank/DDBJ whole genome shotgun (WGS) entry which is preliminary data.</text>
</comment>
<keyword evidence="4" id="KW-0251">Elongation factor</keyword>
<dbReference type="InterPro" id="IPR004541">
    <property type="entry name" value="Transl_elong_EFTu/EF1A_bac/org"/>
</dbReference>
<keyword evidence="6" id="KW-0809">Transit peptide</keyword>
<dbReference type="FunFam" id="2.40.30.10:FF:000001">
    <property type="entry name" value="Elongation factor Tu"/>
    <property type="match status" value="1"/>
</dbReference>
<keyword evidence="3" id="KW-0547">Nucleotide-binding</keyword>
<dbReference type="InterPro" id="IPR009001">
    <property type="entry name" value="Transl_elong_EF1A/Init_IF2_C"/>
</dbReference>
<evidence type="ECO:0000256" key="6">
    <source>
        <dbReference type="ARBA" id="ARBA00022946"/>
    </source>
</evidence>
<dbReference type="PRINTS" id="PR00315">
    <property type="entry name" value="ELONGATNFCT"/>
</dbReference>
<keyword evidence="10" id="KW-0175">Coiled coil</keyword>
<dbReference type="PANTHER" id="PTHR43721">
    <property type="entry name" value="ELONGATION FACTOR TU-RELATED"/>
    <property type="match status" value="1"/>
</dbReference>
<reference evidence="13" key="1">
    <citation type="submission" date="2016-06" db="EMBL/GenBank/DDBJ databases">
        <title>Draft Genome sequence of the fungus Inonotus baumii.</title>
        <authorList>
            <person name="Zhu H."/>
            <person name="Lin W."/>
        </authorList>
    </citation>
    <scope>NUCLEOTIDE SEQUENCE</scope>
    <source>
        <strain evidence="13">821</strain>
    </source>
</reference>
<dbReference type="HAMAP" id="MF_00118_B">
    <property type="entry name" value="EF_Tu_B"/>
    <property type="match status" value="1"/>
</dbReference>
<dbReference type="PROSITE" id="PS51722">
    <property type="entry name" value="G_TR_2"/>
    <property type="match status" value="1"/>
</dbReference>
<dbReference type="NCBIfam" id="TIGR00231">
    <property type="entry name" value="small_GTP"/>
    <property type="match status" value="1"/>
</dbReference>
<dbReference type="Gene3D" id="3.40.50.300">
    <property type="entry name" value="P-loop containing nucleotide triphosphate hydrolases"/>
    <property type="match status" value="1"/>
</dbReference>
<evidence type="ECO:0000256" key="2">
    <source>
        <dbReference type="ARBA" id="ARBA00007249"/>
    </source>
</evidence>
<gene>
    <name evidence="13" type="ORF">A7U60_g7324</name>
</gene>
<dbReference type="InterPro" id="IPR004161">
    <property type="entry name" value="EFTu-like_2"/>
</dbReference>
<dbReference type="SUPFAM" id="SSF50465">
    <property type="entry name" value="EF-Tu/eEF-1alpha/eIF2-gamma C-terminal domain"/>
    <property type="match status" value="1"/>
</dbReference>
<dbReference type="InterPro" id="IPR027417">
    <property type="entry name" value="P-loop_NTPase"/>
</dbReference>
<accession>A0A9Q5HTF9</accession>
<dbReference type="InterPro" id="IPR033720">
    <property type="entry name" value="EFTU_2"/>
</dbReference>
<dbReference type="InterPro" id="IPR050055">
    <property type="entry name" value="EF-Tu_GTPase"/>
</dbReference>
<dbReference type="EMBL" id="LNZH02000208">
    <property type="protein sequence ID" value="OCB85673.1"/>
    <property type="molecule type" value="Genomic_DNA"/>
</dbReference>
<dbReference type="InterPro" id="IPR001107">
    <property type="entry name" value="Band_7"/>
</dbReference>
<feature type="region of interest" description="Disordered" evidence="11">
    <location>
        <begin position="856"/>
        <end position="877"/>
    </location>
</feature>
<evidence type="ECO:0000256" key="7">
    <source>
        <dbReference type="ARBA" id="ARBA00023128"/>
    </source>
</evidence>
<feature type="region of interest" description="Disordered" evidence="11">
    <location>
        <begin position="1267"/>
        <end position="1297"/>
    </location>
</feature>
<dbReference type="Pfam" id="PF03143">
    <property type="entry name" value="GTP_EFTU_D3"/>
    <property type="match status" value="1"/>
</dbReference>
<evidence type="ECO:0000256" key="5">
    <source>
        <dbReference type="ARBA" id="ARBA00022917"/>
    </source>
</evidence>
<dbReference type="NCBIfam" id="TIGR00485">
    <property type="entry name" value="EF-Tu"/>
    <property type="match status" value="1"/>
</dbReference>
<comment type="similarity">
    <text evidence="2">Belongs to the TRAFAC class translation factor GTPase superfamily. Classic translation factor GTPase family. EF-Tu/EF-1A subfamily.</text>
</comment>
<evidence type="ECO:0000256" key="4">
    <source>
        <dbReference type="ARBA" id="ARBA00022768"/>
    </source>
</evidence>
<dbReference type="OrthoDB" id="2067at2759"/>
<feature type="region of interest" description="Disordered" evidence="11">
    <location>
        <begin position="561"/>
        <end position="665"/>
    </location>
</feature>
<dbReference type="Gene3D" id="1.10.287.510">
    <property type="entry name" value="Helix hairpin bin"/>
    <property type="match status" value="1"/>
</dbReference>
<dbReference type="Proteomes" id="UP000757232">
    <property type="component" value="Unassembled WGS sequence"/>
</dbReference>
<dbReference type="Pfam" id="PF01465">
    <property type="entry name" value="GRIP"/>
    <property type="match status" value="1"/>
</dbReference>
<dbReference type="Pfam" id="PF01145">
    <property type="entry name" value="Band_7"/>
    <property type="match status" value="1"/>
</dbReference>
<dbReference type="InterPro" id="IPR000795">
    <property type="entry name" value="T_Tr_GTP-bd_dom"/>
</dbReference>
<dbReference type="PROSITE" id="PS00301">
    <property type="entry name" value="G_TR_1"/>
    <property type="match status" value="1"/>
</dbReference>
<evidence type="ECO:0000256" key="3">
    <source>
        <dbReference type="ARBA" id="ARBA00022741"/>
    </source>
</evidence>
<dbReference type="CDD" id="cd03707">
    <property type="entry name" value="EFTU_III"/>
    <property type="match status" value="1"/>
</dbReference>
<dbReference type="GO" id="GO:0005739">
    <property type="term" value="C:mitochondrion"/>
    <property type="evidence" value="ECO:0007669"/>
    <property type="project" value="UniProtKB-SubCell"/>
</dbReference>
<dbReference type="FunFam" id="3.40.50.300:FF:000003">
    <property type="entry name" value="Elongation factor Tu"/>
    <property type="match status" value="1"/>
</dbReference>
<dbReference type="Gene3D" id="3.30.479.30">
    <property type="entry name" value="Band 7 domain"/>
    <property type="match status" value="1"/>
</dbReference>
<keyword evidence="5" id="KW-0648">Protein biosynthesis</keyword>
<sequence>MSSASQLALDKMFGLRLAVPAVGCHRLFSPSALNQNFRRARSFRNILSSSSNTSSLPRIYVGSLLQRRGYAETSTKYTRTKPHMNIGTIGHVDHGKTTLTAAITKTLAETGGAKFTDYADIDKAPEEKARGITINSSHVEYETEGRHYGHIDCPGHADYIKNMITGAAQMDGAIIVVSATDGQMPQTREHLLLARQVGIKKLVVFINKVDMVDDPEMLELVDMEMRDLLSTYNFDGENTPIIMGSALAALEGRNPEIGVNKIRELIKACDFDKPFLMGVEDVFSIPGRGTVATGRVERGVVHKGDEVDVIGIGSSYKTVVTGIEMFRKELDRGEPGDDMGALLRGVKKEQIRRGMVLCAPGSIKPVKKFHAQIYVLTKDEGGRYTPFMANYRPQLFLRTADITVSLDFPEGTPDAKEKMVMPGDHVEMVCTLLHDVAAEVGSRFTLREGGKTVGTGIVTKILETPKPYTHHSGDSDAIMFSFRNVMENIAQPQPQTRTSHPGRSESQEVSPTSQSTGVDRQHSRGSPSFDLTSVAQSTSHLAESAFSNLRKSLAAQRPFNVVSPSAESARAASTSPQSDRELKPVSKPNLEDRLRASFTIGDISGSPTPDPSHAPSPKPQQPAANAVLSPPSTPLPDSPPTSFDLTSPLQSGPQSPPASADDHPLAESLTEISIDKSPTIMRNRGIRIALSPTRSRYPEADVPLPLASPVPTNLSASQSSQQSISPLLDGPLQTNGEVEDLKTKLQQLEAQFRDVSATLENLTKTRDAVNVVLAELTPLPDISDLEGLRTYLQNLSSQRNSSEEEIKRLNGKLSLYDERIEELRDTHRLEGRSQIELVDNLRKQLEESEALLKAAQAATSQAQDEMRARQADAEQASTEAQKLKDIAKEEEEKRVKAISLLKTVRQKLVKTEKERDEAAKEVESFREKERASIERERSEKARLEKEVENVRAEKERDIAGLKSHFDRELSSMKERLEKEFSAREGQIELEVASTKASLQKEISTKNVRIQALENSVRSLSSERNSLFDQLQLREAEVESSQSMLESLQSSTAELQFQLREAADRNSLLAEELADAQRELEYRTQRRSLSREDTARIRASTEAKYKASISELTSRVAEVERDRNDMEAVFSRNLQQKTQEIEVLKKTVEASSRNTGPSEEEVMELRQQIDTLRHEVAAYKEQVSDLDRQKDIINDLEAQLQRQSTEFNSRSEQYERENAEAKERERQIRAANKTLREELRKVQSSATLLERQRNPGVGYWSSITRHDNSSEAVLTSPSPSTSELPSSPRVGSPAPASSDEEINLEYLRNVILQFLEHKEMRALRSPTRRVLLGRAGQARTFFAIIHQGYEGWRLSFGRNPVKLNPGLRLMIPVYHTIQEVDMRETSVNIKDLTGFTSDNVPVLVSGSLFFRVKNSYDACFSVSDFQKNVANIGTSAIRSVIGHFTGHVKYDEVIGDRNKINQKLHEVIGESISRWGVACTRFEIQNFHPSNRDVEKQLELQMAAERERRKQILDTQAQVNVAEGHKQRAILESEGKLQATLNTSAGQKQKLILESEGHLEAAKNEGLALARQVDILAQSLVAEPSASPTDEDKRKALDTLLELRRLEQLKAIAAGHGNSTYFFGDAKGTGRDAYDVENVEKWKRSLSDEKRFAFSSAGGGII</sequence>
<evidence type="ECO:0000256" key="11">
    <source>
        <dbReference type="SAM" id="MobiDB-lite"/>
    </source>
</evidence>
<keyword evidence="8" id="KW-0342">GTP-binding</keyword>
<dbReference type="Pfam" id="PF00009">
    <property type="entry name" value="GTP_EFTU"/>
    <property type="match status" value="1"/>
</dbReference>
<proteinExistence type="inferred from homology"/>
<dbReference type="Pfam" id="PF03144">
    <property type="entry name" value="GTP_EFTU_D2"/>
    <property type="match status" value="1"/>
</dbReference>
<evidence type="ECO:0000259" key="12">
    <source>
        <dbReference type="PROSITE" id="PS51722"/>
    </source>
</evidence>
<dbReference type="SUPFAM" id="SSF52540">
    <property type="entry name" value="P-loop containing nucleoside triphosphate hydrolases"/>
    <property type="match status" value="1"/>
</dbReference>